<protein>
    <submittedName>
        <fullName evidence="2">Uncharacterized protein</fullName>
    </submittedName>
</protein>
<dbReference type="RefSeq" id="WP_137434721.1">
    <property type="nucleotide sequence ID" value="NZ_JANRHC010000001.1"/>
</dbReference>
<dbReference type="Proteomes" id="UP000308488">
    <property type="component" value="Unassembled WGS sequence"/>
</dbReference>
<sequence>MSDQKVISFVFVATTASFEGDDSVHIDLEIPGVVLIPEFQVPLSAGGTGMWTGEANPANLSTVQDILSNDIILRVDNSPGLGEFRWAPASFYLLGIYENGQHVVICAISDWPGDMLGDDASEPGVADAFELNQFNAQRRDPPSSAPRSPTMDVS</sequence>
<feature type="region of interest" description="Disordered" evidence="1">
    <location>
        <begin position="133"/>
        <end position="154"/>
    </location>
</feature>
<evidence type="ECO:0000256" key="1">
    <source>
        <dbReference type="SAM" id="MobiDB-lite"/>
    </source>
</evidence>
<gene>
    <name evidence="2" type="ORF">FDP08_03960</name>
</gene>
<feature type="compositionally biased region" description="Low complexity" evidence="1">
    <location>
        <begin position="145"/>
        <end position="154"/>
    </location>
</feature>
<comment type="caution">
    <text evidence="2">The sequence shown here is derived from an EMBL/GenBank/DDBJ whole genome shotgun (WGS) entry which is preliminary data.</text>
</comment>
<keyword evidence="3" id="KW-1185">Reference proteome</keyword>
<accession>A0A4U6R398</accession>
<dbReference type="EMBL" id="SZYH01000001">
    <property type="protein sequence ID" value="TKV67302.1"/>
    <property type="molecule type" value="Genomic_DNA"/>
</dbReference>
<dbReference type="AlphaFoldDB" id="A0A4U6R398"/>
<reference evidence="2 3" key="1">
    <citation type="submission" date="2019-05" db="EMBL/GenBank/DDBJ databases">
        <title>Marinobacter panjinensis sp. nov., a moderately halophilic bacterium isolated from sea tidal flat environment.</title>
        <authorList>
            <person name="Yang W."/>
            <person name="An M."/>
            <person name="He W."/>
            <person name="Luo X."/>
            <person name="Zhu L."/>
            <person name="Chen G."/>
            <person name="Zhang Y."/>
            <person name="Wang Y."/>
        </authorList>
    </citation>
    <scope>NUCLEOTIDE SEQUENCE [LARGE SCALE GENOMIC DNA]</scope>
    <source>
        <strain evidence="2 3">PJ-16</strain>
    </source>
</reference>
<organism evidence="2 3">
    <name type="scientific">Marinobacter panjinensis</name>
    <dbReference type="NCBI Taxonomy" id="2576384"/>
    <lineage>
        <taxon>Bacteria</taxon>
        <taxon>Pseudomonadati</taxon>
        <taxon>Pseudomonadota</taxon>
        <taxon>Gammaproteobacteria</taxon>
        <taxon>Pseudomonadales</taxon>
        <taxon>Marinobacteraceae</taxon>
        <taxon>Marinobacter</taxon>
    </lineage>
</organism>
<name>A0A4U6R398_9GAMM</name>
<dbReference type="OrthoDB" id="6367688at2"/>
<proteinExistence type="predicted"/>
<evidence type="ECO:0000313" key="2">
    <source>
        <dbReference type="EMBL" id="TKV67302.1"/>
    </source>
</evidence>
<evidence type="ECO:0000313" key="3">
    <source>
        <dbReference type="Proteomes" id="UP000308488"/>
    </source>
</evidence>